<comment type="caution">
    <text evidence="3">The sequence shown here is derived from an EMBL/GenBank/DDBJ whole genome shotgun (WGS) entry which is preliminary data.</text>
</comment>
<organism evidence="3 4">
    <name type="scientific">Candidatus Neoehrlichia procyonis str. RAC413</name>
    <dbReference type="NCBI Taxonomy" id="1359163"/>
    <lineage>
        <taxon>Bacteria</taxon>
        <taxon>Pseudomonadati</taxon>
        <taxon>Pseudomonadota</taxon>
        <taxon>Alphaproteobacteria</taxon>
        <taxon>Rickettsiales</taxon>
        <taxon>Anaplasmataceae</taxon>
        <taxon>Candidatus Neoehrlichia</taxon>
    </lineage>
</organism>
<dbReference type="AlphaFoldDB" id="A0A0F3NQF9"/>
<dbReference type="Proteomes" id="UP000033562">
    <property type="component" value="Unassembled WGS sequence"/>
</dbReference>
<comment type="function">
    <text evidence="2">Functions as a ribosomal silencing factor. Interacts with ribosomal protein uL14 (rplN), blocking formation of intersubunit bridge B8. Prevents association of the 30S and 50S ribosomal subunits and the formation of functional ribosomes, thus repressing translation.</text>
</comment>
<keyword evidence="4" id="KW-1185">Reference proteome</keyword>
<evidence type="ECO:0000256" key="2">
    <source>
        <dbReference type="HAMAP-Rule" id="MF_01477"/>
    </source>
</evidence>
<proteinExistence type="inferred from homology"/>
<dbReference type="HAMAP" id="MF_01477">
    <property type="entry name" value="Iojap_RsfS"/>
    <property type="match status" value="1"/>
</dbReference>
<dbReference type="GO" id="GO:0043023">
    <property type="term" value="F:ribosomal large subunit binding"/>
    <property type="evidence" value="ECO:0007669"/>
    <property type="project" value="TreeGrafter"/>
</dbReference>
<dbReference type="InterPro" id="IPR004394">
    <property type="entry name" value="Iojap/RsfS/C7orf30"/>
</dbReference>
<sequence length="118" mass="13517">MVLDKIVMSTEELKNFIISILDTHKANNISILDISNKSILAKYMIIASGESTSHVKSLANNIRKKIKPYKKLSIEGLQDGNWIVISLQNIITHIFRPDVREYYNLDELWNNVISSTEL</sequence>
<name>A0A0F3NQF9_9RICK</name>
<reference evidence="3 4" key="1">
    <citation type="submission" date="2015-02" db="EMBL/GenBank/DDBJ databases">
        <title>Genome Sequencing of Rickettsiales.</title>
        <authorList>
            <person name="Daugherty S.C."/>
            <person name="Su Q."/>
            <person name="Abolude K."/>
            <person name="Beier-Sexton M."/>
            <person name="Carlyon J.A."/>
            <person name="Carter R."/>
            <person name="Day N.P."/>
            <person name="Dumler S.J."/>
            <person name="Dyachenko V."/>
            <person name="Godinez A."/>
            <person name="Kurtti T.J."/>
            <person name="Lichay M."/>
            <person name="Mullins K.E."/>
            <person name="Ott S."/>
            <person name="Pappas-Brown V."/>
            <person name="Paris D.H."/>
            <person name="Patel P."/>
            <person name="Richards A.L."/>
            <person name="Sadzewicz L."/>
            <person name="Sears K."/>
            <person name="Seidman D."/>
            <person name="Sengamalay N."/>
            <person name="Stenos J."/>
            <person name="Tallon L.J."/>
            <person name="Vincent G."/>
            <person name="Fraser C.M."/>
            <person name="Munderloh U."/>
            <person name="Dunning-Hotopp J.C."/>
        </authorList>
    </citation>
    <scope>NUCLEOTIDE SEQUENCE [LARGE SCALE GENOMIC DNA]</scope>
    <source>
        <strain evidence="3 4">RAC413</strain>
    </source>
</reference>
<dbReference type="SUPFAM" id="SSF81301">
    <property type="entry name" value="Nucleotidyltransferase"/>
    <property type="match status" value="1"/>
</dbReference>
<dbReference type="OrthoDB" id="9793681at2"/>
<dbReference type="GO" id="GO:0017148">
    <property type="term" value="P:negative regulation of translation"/>
    <property type="evidence" value="ECO:0007669"/>
    <property type="project" value="UniProtKB-UniRule"/>
</dbReference>
<evidence type="ECO:0000313" key="3">
    <source>
        <dbReference type="EMBL" id="KJV69119.1"/>
    </source>
</evidence>
<dbReference type="RefSeq" id="WP_045808905.1">
    <property type="nucleotide sequence ID" value="NZ_LANX01000001.1"/>
</dbReference>
<dbReference type="GO" id="GO:0042256">
    <property type="term" value="P:cytosolic ribosome assembly"/>
    <property type="evidence" value="ECO:0007669"/>
    <property type="project" value="UniProtKB-UniRule"/>
</dbReference>
<dbReference type="EMBL" id="LANX01000001">
    <property type="protein sequence ID" value="KJV69119.1"/>
    <property type="molecule type" value="Genomic_DNA"/>
</dbReference>
<keyword evidence="2" id="KW-0810">Translation regulation</keyword>
<dbReference type="PANTHER" id="PTHR21043">
    <property type="entry name" value="IOJAP SUPERFAMILY ORTHOLOG"/>
    <property type="match status" value="1"/>
</dbReference>
<dbReference type="PANTHER" id="PTHR21043:SF0">
    <property type="entry name" value="MITOCHONDRIAL ASSEMBLY OF RIBOSOMAL LARGE SUBUNIT PROTEIN 1"/>
    <property type="match status" value="1"/>
</dbReference>
<dbReference type="GO" id="GO:0090071">
    <property type="term" value="P:negative regulation of ribosome biogenesis"/>
    <property type="evidence" value="ECO:0007669"/>
    <property type="project" value="UniProtKB-UniRule"/>
</dbReference>
<keyword evidence="2" id="KW-0678">Repressor</keyword>
<comment type="similarity">
    <text evidence="1 2">Belongs to the Iojap/RsfS family.</text>
</comment>
<keyword evidence="2" id="KW-0963">Cytoplasm</keyword>
<evidence type="ECO:0000313" key="4">
    <source>
        <dbReference type="Proteomes" id="UP000033562"/>
    </source>
</evidence>
<comment type="subunit">
    <text evidence="2">Interacts with ribosomal protein uL14 (rplN).</text>
</comment>
<evidence type="ECO:0000256" key="1">
    <source>
        <dbReference type="ARBA" id="ARBA00010574"/>
    </source>
</evidence>
<dbReference type="NCBIfam" id="TIGR00090">
    <property type="entry name" value="rsfS_iojap_ybeB"/>
    <property type="match status" value="1"/>
</dbReference>
<dbReference type="Gene3D" id="3.30.460.10">
    <property type="entry name" value="Beta Polymerase, domain 2"/>
    <property type="match status" value="1"/>
</dbReference>
<comment type="subcellular location">
    <subcellularLocation>
        <location evidence="2">Cytoplasm</location>
    </subcellularLocation>
</comment>
<dbReference type="Pfam" id="PF02410">
    <property type="entry name" value="RsfS"/>
    <property type="match status" value="1"/>
</dbReference>
<dbReference type="InterPro" id="IPR043519">
    <property type="entry name" value="NT_sf"/>
</dbReference>
<protein>
    <recommendedName>
        <fullName evidence="2">Ribosomal silencing factor RsfS</fullName>
    </recommendedName>
</protein>
<dbReference type="GO" id="GO:0005737">
    <property type="term" value="C:cytoplasm"/>
    <property type="evidence" value="ECO:0007669"/>
    <property type="project" value="UniProtKB-SubCell"/>
</dbReference>
<accession>A0A0F3NQF9</accession>
<dbReference type="STRING" id="1359163.NLO413_0495"/>
<gene>
    <name evidence="2" type="primary">rsfS</name>
    <name evidence="3" type="ORF">NLO413_0495</name>
</gene>